<dbReference type="Proteomes" id="UP001144256">
    <property type="component" value="Unassembled WGS sequence"/>
</dbReference>
<feature type="domain" description="RNA polymerase sigma factor 70 region 4 type 2" evidence="6">
    <location>
        <begin position="118"/>
        <end position="170"/>
    </location>
</feature>
<dbReference type="SUPFAM" id="SSF88946">
    <property type="entry name" value="Sigma2 domain of RNA polymerase sigma factors"/>
    <property type="match status" value="1"/>
</dbReference>
<dbReference type="Gene3D" id="1.10.10.10">
    <property type="entry name" value="Winged helix-like DNA-binding domain superfamily/Winged helix DNA-binding domain"/>
    <property type="match status" value="1"/>
</dbReference>
<evidence type="ECO:0000256" key="1">
    <source>
        <dbReference type="ARBA" id="ARBA00010641"/>
    </source>
</evidence>
<dbReference type="CDD" id="cd06171">
    <property type="entry name" value="Sigma70_r4"/>
    <property type="match status" value="1"/>
</dbReference>
<feature type="domain" description="RNA polymerase sigma-70 region 2" evidence="5">
    <location>
        <begin position="22"/>
        <end position="88"/>
    </location>
</feature>
<organism evidence="7 8">
    <name type="scientific">Vallitalea longa</name>
    <dbReference type="NCBI Taxonomy" id="2936439"/>
    <lineage>
        <taxon>Bacteria</taxon>
        <taxon>Bacillati</taxon>
        <taxon>Bacillota</taxon>
        <taxon>Clostridia</taxon>
        <taxon>Lachnospirales</taxon>
        <taxon>Vallitaleaceae</taxon>
        <taxon>Vallitalea</taxon>
    </lineage>
</organism>
<dbReference type="EMBL" id="BRLB01000029">
    <property type="protein sequence ID" value="GKX32245.1"/>
    <property type="molecule type" value="Genomic_DNA"/>
</dbReference>
<comment type="caution">
    <text evidence="7">The sequence shown here is derived from an EMBL/GenBank/DDBJ whole genome shotgun (WGS) entry which is preliminary data.</text>
</comment>
<dbReference type="PANTHER" id="PTHR43133">
    <property type="entry name" value="RNA POLYMERASE ECF-TYPE SIGMA FACTO"/>
    <property type="match status" value="1"/>
</dbReference>
<dbReference type="AlphaFoldDB" id="A0A9W5YDS5"/>
<evidence type="ECO:0000256" key="2">
    <source>
        <dbReference type="ARBA" id="ARBA00023015"/>
    </source>
</evidence>
<dbReference type="InterPro" id="IPR013249">
    <property type="entry name" value="RNA_pol_sigma70_r4_t2"/>
</dbReference>
<comment type="similarity">
    <text evidence="1">Belongs to the sigma-70 factor family. ECF subfamily.</text>
</comment>
<dbReference type="Gene3D" id="1.10.1740.10">
    <property type="match status" value="1"/>
</dbReference>
<dbReference type="Pfam" id="PF04542">
    <property type="entry name" value="Sigma70_r2"/>
    <property type="match status" value="1"/>
</dbReference>
<evidence type="ECO:0000259" key="6">
    <source>
        <dbReference type="Pfam" id="PF08281"/>
    </source>
</evidence>
<dbReference type="NCBIfam" id="TIGR02937">
    <property type="entry name" value="sigma70-ECF"/>
    <property type="match status" value="1"/>
</dbReference>
<dbReference type="InterPro" id="IPR014284">
    <property type="entry name" value="RNA_pol_sigma-70_dom"/>
</dbReference>
<evidence type="ECO:0000256" key="3">
    <source>
        <dbReference type="ARBA" id="ARBA00023082"/>
    </source>
</evidence>
<dbReference type="InterPro" id="IPR036388">
    <property type="entry name" value="WH-like_DNA-bd_sf"/>
</dbReference>
<dbReference type="Pfam" id="PF08281">
    <property type="entry name" value="Sigma70_r4_2"/>
    <property type="match status" value="1"/>
</dbReference>
<accession>A0A9W5YDS5</accession>
<evidence type="ECO:0000259" key="5">
    <source>
        <dbReference type="Pfam" id="PF04542"/>
    </source>
</evidence>
<sequence>MQTDEKLIKNIISGDEEALNLLVKKYYNLVYGFVYRKMGDYHKSYDITQEIFIKVIKSIKKYKHKKNFINWLLKIAVNHCNDYYRSSKNKEDVSIDNFYDITSSSNPYEEVLNKTDSEIIRKLVLSLPDYQRDVIILRFYNDLKFKEIAFITKSSESTAKSRYRQGINRLKLLIKEEEHFE</sequence>
<dbReference type="InterPro" id="IPR013324">
    <property type="entry name" value="RNA_pol_sigma_r3/r4-like"/>
</dbReference>
<keyword evidence="8" id="KW-1185">Reference proteome</keyword>
<dbReference type="RefSeq" id="WP_281819709.1">
    <property type="nucleotide sequence ID" value="NZ_BRLB01000029.1"/>
</dbReference>
<dbReference type="InterPro" id="IPR039425">
    <property type="entry name" value="RNA_pol_sigma-70-like"/>
</dbReference>
<proteinExistence type="inferred from homology"/>
<protein>
    <submittedName>
        <fullName evidence="7">RNA polymerase sigma factor</fullName>
    </submittedName>
</protein>
<dbReference type="GO" id="GO:0016987">
    <property type="term" value="F:sigma factor activity"/>
    <property type="evidence" value="ECO:0007669"/>
    <property type="project" value="UniProtKB-KW"/>
</dbReference>
<gene>
    <name evidence="7" type="primary">csfU</name>
    <name evidence="7" type="ORF">SH1V18_47250</name>
</gene>
<evidence type="ECO:0000313" key="8">
    <source>
        <dbReference type="Proteomes" id="UP001144256"/>
    </source>
</evidence>
<keyword evidence="3" id="KW-0731">Sigma factor</keyword>
<dbReference type="PANTHER" id="PTHR43133:SF60">
    <property type="entry name" value="RNA POLYMERASE SIGMA FACTOR SIGV"/>
    <property type="match status" value="1"/>
</dbReference>
<dbReference type="GO" id="GO:0003677">
    <property type="term" value="F:DNA binding"/>
    <property type="evidence" value="ECO:0007669"/>
    <property type="project" value="InterPro"/>
</dbReference>
<dbReference type="InterPro" id="IPR007627">
    <property type="entry name" value="RNA_pol_sigma70_r2"/>
</dbReference>
<reference evidence="7" key="1">
    <citation type="submission" date="2022-06" db="EMBL/GenBank/DDBJ databases">
        <title>Vallitalea longa sp. nov., an anaerobic bacterium isolated from marine sediment.</title>
        <authorList>
            <person name="Hirano S."/>
            <person name="Terahara T."/>
            <person name="Mori K."/>
            <person name="Hamada M."/>
            <person name="Matsumoto R."/>
            <person name="Kobayashi T."/>
        </authorList>
    </citation>
    <scope>NUCLEOTIDE SEQUENCE</scope>
    <source>
        <strain evidence="7">SH18-1</strain>
    </source>
</reference>
<evidence type="ECO:0000313" key="7">
    <source>
        <dbReference type="EMBL" id="GKX32245.1"/>
    </source>
</evidence>
<keyword evidence="4" id="KW-0804">Transcription</keyword>
<dbReference type="SUPFAM" id="SSF88659">
    <property type="entry name" value="Sigma3 and sigma4 domains of RNA polymerase sigma factors"/>
    <property type="match status" value="1"/>
</dbReference>
<keyword evidence="2" id="KW-0805">Transcription regulation</keyword>
<dbReference type="GO" id="GO:0006352">
    <property type="term" value="P:DNA-templated transcription initiation"/>
    <property type="evidence" value="ECO:0007669"/>
    <property type="project" value="InterPro"/>
</dbReference>
<evidence type="ECO:0000256" key="4">
    <source>
        <dbReference type="ARBA" id="ARBA00023163"/>
    </source>
</evidence>
<name>A0A9W5YDS5_9FIRM</name>
<dbReference type="InterPro" id="IPR013325">
    <property type="entry name" value="RNA_pol_sigma_r2"/>
</dbReference>